<proteinExistence type="predicted"/>
<dbReference type="CDD" id="cd09898">
    <property type="entry name" value="H3TH_53EXO"/>
    <property type="match status" value="1"/>
</dbReference>
<dbReference type="GO" id="GO:0016779">
    <property type="term" value="F:nucleotidyltransferase activity"/>
    <property type="evidence" value="ECO:0007669"/>
    <property type="project" value="UniProtKB-KW"/>
</dbReference>
<dbReference type="InterPro" id="IPR008918">
    <property type="entry name" value="HhH2"/>
</dbReference>
<dbReference type="PANTHER" id="PTHR42646">
    <property type="entry name" value="FLAP ENDONUCLEASE XNI"/>
    <property type="match status" value="1"/>
</dbReference>
<accession>A0A3P8MDF0</accession>
<evidence type="ECO:0000256" key="4">
    <source>
        <dbReference type="ARBA" id="ARBA00049957"/>
    </source>
</evidence>
<dbReference type="InterPro" id="IPR020045">
    <property type="entry name" value="DNA_polI_H3TH"/>
</dbReference>
<evidence type="ECO:0000256" key="5">
    <source>
        <dbReference type="ARBA" id="ARBA00050026"/>
    </source>
</evidence>
<evidence type="ECO:0000313" key="7">
    <source>
        <dbReference type="EMBL" id="UUD35517.1"/>
    </source>
</evidence>
<keyword evidence="8" id="KW-0548">Nucleotidyltransferase</keyword>
<dbReference type="Proteomes" id="UP000280036">
    <property type="component" value="Unassembled WGS sequence"/>
</dbReference>
<keyword evidence="7" id="KW-0269">Exonuclease</keyword>
<dbReference type="InterPro" id="IPR038969">
    <property type="entry name" value="FEN"/>
</dbReference>
<protein>
    <recommendedName>
        <fullName evidence="5">5'-3' exonuclease</fullName>
    </recommendedName>
</protein>
<dbReference type="InterPro" id="IPR029060">
    <property type="entry name" value="PIN-like_dom_sf"/>
</dbReference>
<dbReference type="InterPro" id="IPR002421">
    <property type="entry name" value="5-3_exonuclease"/>
</dbReference>
<dbReference type="SUPFAM" id="SSF47807">
    <property type="entry name" value="5' to 3' exonuclease, C-terminal subdomain"/>
    <property type="match status" value="1"/>
</dbReference>
<dbReference type="InterPro" id="IPR020046">
    <property type="entry name" value="5-3_exonucl_a-hlix_arch_N"/>
</dbReference>
<dbReference type="EMBL" id="UZVY01000001">
    <property type="protein sequence ID" value="VDR41710.1"/>
    <property type="molecule type" value="Genomic_DNA"/>
</dbReference>
<organism evidence="8 9">
    <name type="scientific">Mycoplasmopsis caviae</name>
    <dbReference type="NCBI Taxonomy" id="55603"/>
    <lineage>
        <taxon>Bacteria</taxon>
        <taxon>Bacillati</taxon>
        <taxon>Mycoplasmatota</taxon>
        <taxon>Mycoplasmoidales</taxon>
        <taxon>Metamycoplasmataceae</taxon>
        <taxon>Mycoplasmopsis</taxon>
    </lineage>
</organism>
<gene>
    <name evidence="8" type="primary">polA</name>
    <name evidence="8" type="ORF">NCTC10126_00191</name>
    <name evidence="7" type="ORF">NPA07_01425</name>
</gene>
<dbReference type="GO" id="GO:0008409">
    <property type="term" value="F:5'-3' exonuclease activity"/>
    <property type="evidence" value="ECO:0007669"/>
    <property type="project" value="InterPro"/>
</dbReference>
<evidence type="ECO:0000313" key="9">
    <source>
        <dbReference type="Proteomes" id="UP000280036"/>
    </source>
</evidence>
<evidence type="ECO:0000313" key="10">
    <source>
        <dbReference type="Proteomes" id="UP001058569"/>
    </source>
</evidence>
<dbReference type="SMART" id="SM00279">
    <property type="entry name" value="HhH2"/>
    <property type="match status" value="1"/>
</dbReference>
<dbReference type="Pfam" id="PF01367">
    <property type="entry name" value="5_3_exonuc"/>
    <property type="match status" value="1"/>
</dbReference>
<dbReference type="Proteomes" id="UP001058569">
    <property type="component" value="Chromosome"/>
</dbReference>
<keyword evidence="2" id="KW-0378">Hydrolase</keyword>
<evidence type="ECO:0000259" key="6">
    <source>
        <dbReference type="SMART" id="SM00475"/>
    </source>
</evidence>
<dbReference type="GO" id="GO:0033567">
    <property type="term" value="P:DNA replication, Okazaki fragment processing"/>
    <property type="evidence" value="ECO:0007669"/>
    <property type="project" value="InterPro"/>
</dbReference>
<dbReference type="FunFam" id="1.10.150.20:FF:000003">
    <property type="entry name" value="DNA polymerase I"/>
    <property type="match status" value="1"/>
</dbReference>
<dbReference type="PANTHER" id="PTHR42646:SF2">
    <property type="entry name" value="5'-3' EXONUCLEASE FAMILY PROTEIN"/>
    <property type="match status" value="1"/>
</dbReference>
<dbReference type="Gene3D" id="1.10.150.20">
    <property type="entry name" value="5' to 3' exonuclease, C-terminal subdomain"/>
    <property type="match status" value="1"/>
</dbReference>
<dbReference type="RefSeq" id="WP_126117985.1">
    <property type="nucleotide sequence ID" value="NZ_CP101806.1"/>
</dbReference>
<dbReference type="SMART" id="SM00475">
    <property type="entry name" value="53EXOc"/>
    <property type="match status" value="1"/>
</dbReference>
<keyword evidence="3" id="KW-0238">DNA-binding</keyword>
<reference evidence="7" key="2">
    <citation type="submission" date="2022-07" db="EMBL/GenBank/DDBJ databases">
        <title>Complete genome of Mycoplasma caviae type strain G122.</title>
        <authorList>
            <person name="Spergser J."/>
        </authorList>
    </citation>
    <scope>NUCLEOTIDE SEQUENCE</scope>
    <source>
        <strain evidence="7">G122</strain>
    </source>
</reference>
<dbReference type="SUPFAM" id="SSF88723">
    <property type="entry name" value="PIN domain-like"/>
    <property type="match status" value="1"/>
</dbReference>
<comment type="function">
    <text evidence="4">5'-3' exonuclease acting preferentially on double-stranded DNA.</text>
</comment>
<sequence length="294" mass="33705">MKKDKFLLIDGNYLLFSSFYASYNQYNPESTMRSPQGITTNGVHVFLITLSKLLAYFKPKYLFIAFDAFGKTKRHQSYQDYKAGRMKAPTIIFEQFKTIKEILTKLNIKWFEKSGDEADDLIATLAQSQGCLNLIFSKDKDLLQLVNGNTCVVKTVKEGFKIHYELETIDNFEYIYGIKPNQIPDFKGLAGDSSDNLKGVSGIGEKGAIKLINEYGSLENIYQNIDQIKGKTKDKLTIDKEQAYMCKSLATLNLNVEMDKNLSTYLLNFDWDKGIEQMQYYGLNRCAELFEKLK</sequence>
<dbReference type="OrthoDB" id="9806424at2"/>
<dbReference type="GO" id="GO:0003677">
    <property type="term" value="F:DNA binding"/>
    <property type="evidence" value="ECO:0007669"/>
    <property type="project" value="UniProtKB-KW"/>
</dbReference>
<keyword evidence="1" id="KW-0540">Nuclease</keyword>
<name>A0A3P8MDF0_9BACT</name>
<dbReference type="InterPro" id="IPR036279">
    <property type="entry name" value="5-3_exonuclease_C_sf"/>
</dbReference>
<feature type="domain" description="5'-3' exonuclease" evidence="6">
    <location>
        <begin position="4"/>
        <end position="268"/>
    </location>
</feature>
<evidence type="ECO:0000313" key="8">
    <source>
        <dbReference type="EMBL" id="VDR41710.1"/>
    </source>
</evidence>
<dbReference type="AlphaFoldDB" id="A0A3P8MDF0"/>
<evidence type="ECO:0000256" key="3">
    <source>
        <dbReference type="ARBA" id="ARBA00023125"/>
    </source>
</evidence>
<dbReference type="Gene3D" id="3.40.50.1010">
    <property type="entry name" value="5'-nuclease"/>
    <property type="match status" value="1"/>
</dbReference>
<dbReference type="GO" id="GO:0017108">
    <property type="term" value="F:5'-flap endonuclease activity"/>
    <property type="evidence" value="ECO:0007669"/>
    <property type="project" value="InterPro"/>
</dbReference>
<evidence type="ECO:0000256" key="2">
    <source>
        <dbReference type="ARBA" id="ARBA00022801"/>
    </source>
</evidence>
<dbReference type="Pfam" id="PF02739">
    <property type="entry name" value="5_3_exonuc_N"/>
    <property type="match status" value="1"/>
</dbReference>
<keyword evidence="10" id="KW-1185">Reference proteome</keyword>
<dbReference type="CDD" id="cd09859">
    <property type="entry name" value="PIN_53EXO"/>
    <property type="match status" value="1"/>
</dbReference>
<evidence type="ECO:0000256" key="1">
    <source>
        <dbReference type="ARBA" id="ARBA00022722"/>
    </source>
</evidence>
<dbReference type="EMBL" id="CP101806">
    <property type="protein sequence ID" value="UUD35517.1"/>
    <property type="molecule type" value="Genomic_DNA"/>
</dbReference>
<keyword evidence="8" id="KW-0808">Transferase</keyword>
<reference evidence="8 9" key="1">
    <citation type="submission" date="2018-12" db="EMBL/GenBank/DDBJ databases">
        <authorList>
            <consortium name="Pathogen Informatics"/>
        </authorList>
    </citation>
    <scope>NUCLEOTIDE SEQUENCE [LARGE SCALE GENOMIC DNA]</scope>
    <source>
        <strain evidence="8 9">NCTC10126</strain>
    </source>
</reference>